<dbReference type="EMBL" id="BGPR01004113">
    <property type="protein sequence ID" value="GBM96059.1"/>
    <property type="molecule type" value="Genomic_DNA"/>
</dbReference>
<proteinExistence type="predicted"/>
<evidence type="ECO:0000313" key="2">
    <source>
        <dbReference type="Proteomes" id="UP000499080"/>
    </source>
</evidence>
<sequence>MLELALQSWDAFESLKKDKISSSGALTIRPPCCLLWQYDWILAAELRQNQGILTTFLCRMWNPLLWDVEPRDPSVDCVRNTSQQVSVEVHQQKKVMTS</sequence>
<gene>
    <name evidence="1" type="ORF">AVEN_111451_1</name>
</gene>
<keyword evidence="2" id="KW-1185">Reference proteome</keyword>
<organism evidence="1 2">
    <name type="scientific">Araneus ventricosus</name>
    <name type="common">Orbweaver spider</name>
    <name type="synonym">Epeira ventricosa</name>
    <dbReference type="NCBI Taxonomy" id="182803"/>
    <lineage>
        <taxon>Eukaryota</taxon>
        <taxon>Metazoa</taxon>
        <taxon>Ecdysozoa</taxon>
        <taxon>Arthropoda</taxon>
        <taxon>Chelicerata</taxon>
        <taxon>Arachnida</taxon>
        <taxon>Araneae</taxon>
        <taxon>Araneomorphae</taxon>
        <taxon>Entelegynae</taxon>
        <taxon>Araneoidea</taxon>
        <taxon>Araneidae</taxon>
        <taxon>Araneus</taxon>
    </lineage>
</organism>
<comment type="caution">
    <text evidence="1">The sequence shown here is derived from an EMBL/GenBank/DDBJ whole genome shotgun (WGS) entry which is preliminary data.</text>
</comment>
<protein>
    <submittedName>
        <fullName evidence="1">Uncharacterized protein</fullName>
    </submittedName>
</protein>
<accession>A0A4Y2K2I0</accession>
<name>A0A4Y2K2I0_ARAVE</name>
<dbReference type="Proteomes" id="UP000499080">
    <property type="component" value="Unassembled WGS sequence"/>
</dbReference>
<dbReference type="AlphaFoldDB" id="A0A4Y2K2I0"/>
<evidence type="ECO:0000313" key="1">
    <source>
        <dbReference type="EMBL" id="GBM96059.1"/>
    </source>
</evidence>
<reference evidence="1 2" key="1">
    <citation type="journal article" date="2019" name="Sci. Rep.">
        <title>Orb-weaving spider Araneus ventricosus genome elucidates the spidroin gene catalogue.</title>
        <authorList>
            <person name="Kono N."/>
            <person name="Nakamura H."/>
            <person name="Ohtoshi R."/>
            <person name="Moran D.A.P."/>
            <person name="Shinohara A."/>
            <person name="Yoshida Y."/>
            <person name="Fujiwara M."/>
            <person name="Mori M."/>
            <person name="Tomita M."/>
            <person name="Arakawa K."/>
        </authorList>
    </citation>
    <scope>NUCLEOTIDE SEQUENCE [LARGE SCALE GENOMIC DNA]</scope>
</reference>